<keyword evidence="2" id="KW-0805">Transcription regulation</keyword>
<feature type="region of interest" description="Disordered" evidence="6">
    <location>
        <begin position="70"/>
        <end position="127"/>
    </location>
</feature>
<keyword evidence="9" id="KW-1185">Reference proteome</keyword>
<feature type="compositionally biased region" description="Polar residues" evidence="6">
    <location>
        <begin position="70"/>
        <end position="87"/>
    </location>
</feature>
<dbReference type="InterPro" id="IPR044810">
    <property type="entry name" value="WRKY_plant"/>
</dbReference>
<organism evidence="8 9">
    <name type="scientific">Abeliophyllum distichum</name>
    <dbReference type="NCBI Taxonomy" id="126358"/>
    <lineage>
        <taxon>Eukaryota</taxon>
        <taxon>Viridiplantae</taxon>
        <taxon>Streptophyta</taxon>
        <taxon>Embryophyta</taxon>
        <taxon>Tracheophyta</taxon>
        <taxon>Spermatophyta</taxon>
        <taxon>Magnoliopsida</taxon>
        <taxon>eudicotyledons</taxon>
        <taxon>Gunneridae</taxon>
        <taxon>Pentapetalae</taxon>
        <taxon>asterids</taxon>
        <taxon>lamiids</taxon>
        <taxon>Lamiales</taxon>
        <taxon>Oleaceae</taxon>
        <taxon>Forsythieae</taxon>
        <taxon>Abeliophyllum</taxon>
    </lineage>
</organism>
<evidence type="ECO:0000256" key="4">
    <source>
        <dbReference type="ARBA" id="ARBA00023163"/>
    </source>
</evidence>
<feature type="domain" description="WRKY" evidence="7">
    <location>
        <begin position="141"/>
        <end position="206"/>
    </location>
</feature>
<dbReference type="EMBL" id="JBFOLK010000006">
    <property type="protein sequence ID" value="KAL2506846.1"/>
    <property type="molecule type" value="Genomic_DNA"/>
</dbReference>
<dbReference type="InterPro" id="IPR036576">
    <property type="entry name" value="WRKY_dom_sf"/>
</dbReference>
<name>A0ABD1T2I0_9LAMI</name>
<dbReference type="SUPFAM" id="SSF118290">
    <property type="entry name" value="WRKY DNA-binding domain"/>
    <property type="match status" value="1"/>
</dbReference>
<evidence type="ECO:0000256" key="6">
    <source>
        <dbReference type="SAM" id="MobiDB-lite"/>
    </source>
</evidence>
<keyword evidence="4" id="KW-0804">Transcription</keyword>
<dbReference type="InterPro" id="IPR003657">
    <property type="entry name" value="WRKY_dom"/>
</dbReference>
<feature type="region of interest" description="Disordered" evidence="6">
    <location>
        <begin position="1"/>
        <end position="25"/>
    </location>
</feature>
<dbReference type="GO" id="GO:0003677">
    <property type="term" value="F:DNA binding"/>
    <property type="evidence" value="ECO:0007669"/>
    <property type="project" value="UniProtKB-KW"/>
</dbReference>
<feature type="compositionally biased region" description="Polar residues" evidence="6">
    <location>
        <begin position="10"/>
        <end position="23"/>
    </location>
</feature>
<dbReference type="AlphaFoldDB" id="A0ABD1T2I0"/>
<evidence type="ECO:0000313" key="9">
    <source>
        <dbReference type="Proteomes" id="UP001604336"/>
    </source>
</evidence>
<evidence type="ECO:0000313" key="8">
    <source>
        <dbReference type="EMBL" id="KAL2506846.1"/>
    </source>
</evidence>
<keyword evidence="3" id="KW-0238">DNA-binding</keyword>
<dbReference type="Gene3D" id="2.20.25.80">
    <property type="entry name" value="WRKY domain"/>
    <property type="match status" value="1"/>
</dbReference>
<dbReference type="PANTHER" id="PTHR31221">
    <property type="entry name" value="WRKY TRANSCRIPTION FACTOR PROTEIN 1-RELATED"/>
    <property type="match status" value="1"/>
</dbReference>
<dbReference type="FunFam" id="2.20.25.80:FF:000003">
    <property type="entry name" value="WRKY transcription factor 57"/>
    <property type="match status" value="1"/>
</dbReference>
<dbReference type="GO" id="GO:0005634">
    <property type="term" value="C:nucleus"/>
    <property type="evidence" value="ECO:0007669"/>
    <property type="project" value="UniProtKB-SubCell"/>
</dbReference>
<evidence type="ECO:0000256" key="3">
    <source>
        <dbReference type="ARBA" id="ARBA00023125"/>
    </source>
</evidence>
<dbReference type="Pfam" id="PF03106">
    <property type="entry name" value="WRKY"/>
    <property type="match status" value="1"/>
</dbReference>
<proteinExistence type="predicted"/>
<evidence type="ECO:0000256" key="2">
    <source>
        <dbReference type="ARBA" id="ARBA00023015"/>
    </source>
</evidence>
<accession>A0ABD1T2I0</accession>
<dbReference type="Proteomes" id="UP001604336">
    <property type="component" value="Unassembled WGS sequence"/>
</dbReference>
<dbReference type="PROSITE" id="PS50811">
    <property type="entry name" value="WRKY"/>
    <property type="match status" value="1"/>
</dbReference>
<protein>
    <submittedName>
        <fullName evidence="8">WRKY transcription factor 23</fullName>
    </submittedName>
</protein>
<gene>
    <name evidence="8" type="ORF">Adt_22467</name>
</gene>
<feature type="compositionally biased region" description="Basic and acidic residues" evidence="6">
    <location>
        <begin position="108"/>
        <end position="120"/>
    </location>
</feature>
<comment type="caution">
    <text evidence="8">The sequence shown here is derived from an EMBL/GenBank/DDBJ whole genome shotgun (WGS) entry which is preliminary data.</text>
</comment>
<reference evidence="9" key="1">
    <citation type="submission" date="2024-07" db="EMBL/GenBank/DDBJ databases">
        <title>Two chromosome-level genome assemblies of Korean endemic species Abeliophyllum distichum and Forsythia ovata (Oleaceae).</title>
        <authorList>
            <person name="Jang H."/>
        </authorList>
    </citation>
    <scope>NUCLEOTIDE SEQUENCE [LARGE SCALE GENOMIC DNA]</scope>
</reference>
<sequence length="307" mass="34733">MDKKEEQKTDNLMGNTTFSNQMNIPAGFSTPCEADEKEDLGFIDMLNLQEYTIPSIFDCLLTTPLIPSPASTNPVSSEVVNSPATPNSSSISSSSTEAVPNDNQSTETVEKEEQNQEKINKQLKTKKKNQRKDRFAFITKSEVDHLDDGYKWRKYGQKPVKNSPFPRSYYRCTSKACVVKKRFERSSDDPSIVVTTYEGTHTHPCPIMHRGILQETTTTTFFDGGGGASSFIIPRVLHYQQQPYFHNYLTSFSNTNNSSIPPLLQETPFWPSASSLARDHGLLQDMLPFPMLKEPKEEQNICYFLTD</sequence>
<evidence type="ECO:0000256" key="1">
    <source>
        <dbReference type="ARBA" id="ARBA00004123"/>
    </source>
</evidence>
<keyword evidence="5" id="KW-0539">Nucleus</keyword>
<dbReference type="PANTHER" id="PTHR31221:SF350">
    <property type="entry name" value="WRKY TRANSCRIPTION FACTOR 48-RELATED"/>
    <property type="match status" value="1"/>
</dbReference>
<evidence type="ECO:0000256" key="5">
    <source>
        <dbReference type="ARBA" id="ARBA00023242"/>
    </source>
</evidence>
<comment type="subcellular location">
    <subcellularLocation>
        <location evidence="1">Nucleus</location>
    </subcellularLocation>
</comment>
<dbReference type="SMART" id="SM00774">
    <property type="entry name" value="WRKY"/>
    <property type="match status" value="1"/>
</dbReference>
<feature type="compositionally biased region" description="Polar residues" evidence="6">
    <location>
        <begin position="96"/>
        <end position="107"/>
    </location>
</feature>
<evidence type="ECO:0000259" key="7">
    <source>
        <dbReference type="PROSITE" id="PS50811"/>
    </source>
</evidence>